<evidence type="ECO:0000313" key="1">
    <source>
        <dbReference type="EMBL" id="KAG2931064.1"/>
    </source>
</evidence>
<name>A0A8T1CY09_9STRA</name>
<dbReference type="Proteomes" id="UP000697107">
    <property type="component" value="Unassembled WGS sequence"/>
</dbReference>
<sequence length="57" mass="5857">MCSLKVACPSCMACKAILGCAGTLPGLRLVEVSGVIFAKDSVVVYAASYSTDVDRVS</sequence>
<comment type="caution">
    <text evidence="1">The sequence shown here is derived from an EMBL/GenBank/DDBJ whole genome shotgun (WGS) entry which is preliminary data.</text>
</comment>
<dbReference type="EMBL" id="RCMK01000401">
    <property type="protein sequence ID" value="KAG2931064.1"/>
    <property type="molecule type" value="Genomic_DNA"/>
</dbReference>
<dbReference type="AlphaFoldDB" id="A0A8T1CY09"/>
<protein>
    <submittedName>
        <fullName evidence="1">Uncharacterized protein</fullName>
    </submittedName>
</protein>
<organism evidence="1 3">
    <name type="scientific">Phytophthora cactorum</name>
    <dbReference type="NCBI Taxonomy" id="29920"/>
    <lineage>
        <taxon>Eukaryota</taxon>
        <taxon>Sar</taxon>
        <taxon>Stramenopiles</taxon>
        <taxon>Oomycota</taxon>
        <taxon>Peronosporomycetes</taxon>
        <taxon>Peronosporales</taxon>
        <taxon>Peronosporaceae</taxon>
        <taxon>Phytophthora</taxon>
    </lineage>
</organism>
<evidence type="ECO:0000313" key="2">
    <source>
        <dbReference type="EMBL" id="KAG2976970.1"/>
    </source>
</evidence>
<proteinExistence type="predicted"/>
<dbReference type="EMBL" id="RCML01000441">
    <property type="protein sequence ID" value="KAG2976970.1"/>
    <property type="molecule type" value="Genomic_DNA"/>
</dbReference>
<dbReference type="Proteomes" id="UP000736787">
    <property type="component" value="Unassembled WGS sequence"/>
</dbReference>
<reference evidence="1" key="1">
    <citation type="submission" date="2018-10" db="EMBL/GenBank/DDBJ databases">
        <title>Effector identification in a new, highly contiguous assembly of the strawberry crown rot pathogen Phytophthora cactorum.</title>
        <authorList>
            <person name="Armitage A.D."/>
            <person name="Nellist C.F."/>
            <person name="Bates H."/>
            <person name="Vickerstaff R.J."/>
            <person name="Harrison R.J."/>
        </authorList>
    </citation>
    <scope>NUCLEOTIDE SEQUENCE</scope>
    <source>
        <strain evidence="1">4040</strain>
        <strain evidence="2">P415</strain>
    </source>
</reference>
<accession>A0A8T1CY09</accession>
<evidence type="ECO:0000313" key="3">
    <source>
        <dbReference type="Proteomes" id="UP000736787"/>
    </source>
</evidence>
<gene>
    <name evidence="1" type="ORF">PC117_g13580</name>
    <name evidence="2" type="ORF">PC118_g13148</name>
</gene>